<name>A0A2W0C4H6_9BACL</name>
<gene>
    <name evidence="3" type="ORF">PIL02S_05133</name>
</gene>
<dbReference type="GO" id="GO:0004342">
    <property type="term" value="F:glucosamine-6-phosphate deaminase activity"/>
    <property type="evidence" value="ECO:0007669"/>
    <property type="project" value="UniProtKB-EC"/>
</dbReference>
<dbReference type="AlphaFoldDB" id="A0A2W0C4H6"/>
<dbReference type="Proteomes" id="UP000247459">
    <property type="component" value="Unassembled WGS sequence"/>
</dbReference>
<feature type="domain" description="Glucosamine/galactosamine-6-phosphate isomerase" evidence="2">
    <location>
        <begin position="25"/>
        <end position="245"/>
    </location>
</feature>
<evidence type="ECO:0000313" key="4">
    <source>
        <dbReference type="Proteomes" id="UP000247459"/>
    </source>
</evidence>
<dbReference type="EC" id="3.5.99.6" evidence="3"/>
<dbReference type="RefSeq" id="WP_110821922.1">
    <property type="nucleotide sequence ID" value="NZ_PRLG01000028.1"/>
</dbReference>
<dbReference type="GO" id="GO:0006043">
    <property type="term" value="P:glucosamine catabolic process"/>
    <property type="evidence" value="ECO:0007669"/>
    <property type="project" value="TreeGrafter"/>
</dbReference>
<dbReference type="InterPro" id="IPR037171">
    <property type="entry name" value="NagB/RpiA_transferase-like"/>
</dbReference>
<comment type="caution">
    <text evidence="3">The sequence shown here is derived from an EMBL/GenBank/DDBJ whole genome shotgun (WGS) entry which is preliminary data.</text>
</comment>
<evidence type="ECO:0000313" key="3">
    <source>
        <dbReference type="EMBL" id="PYY26957.1"/>
    </source>
</evidence>
<dbReference type="PANTHER" id="PTHR11280">
    <property type="entry name" value="GLUCOSAMINE-6-PHOSPHATE ISOMERASE"/>
    <property type="match status" value="1"/>
</dbReference>
<accession>A0A2W0C4H6</accession>
<protein>
    <submittedName>
        <fullName evidence="3">Putative glucosamine-6-phosphate deaminase</fullName>
        <ecNumber evidence="3">3.5.99.6</ecNumber>
    </submittedName>
</protein>
<dbReference type="OrthoDB" id="9791139at2"/>
<proteinExistence type="predicted"/>
<dbReference type="Pfam" id="PF01182">
    <property type="entry name" value="Glucosamine_iso"/>
    <property type="match status" value="1"/>
</dbReference>
<dbReference type="EMBL" id="PRLG01000028">
    <property type="protein sequence ID" value="PYY26957.1"/>
    <property type="molecule type" value="Genomic_DNA"/>
</dbReference>
<dbReference type="InterPro" id="IPR006148">
    <property type="entry name" value="Glc/Gal-6P_isomerase"/>
</dbReference>
<evidence type="ECO:0000256" key="1">
    <source>
        <dbReference type="ARBA" id="ARBA00023277"/>
    </source>
</evidence>
<keyword evidence="1" id="KW-0119">Carbohydrate metabolism</keyword>
<dbReference type="PANTHER" id="PTHR11280:SF6">
    <property type="entry name" value="GLUCOSAMINE-6-PHOSPHATE ISOMERASE NAGB"/>
    <property type="match status" value="1"/>
</dbReference>
<sequence>MKANGLILPLETQVVDRMSVQIYANRDQMGAAAAAAVGHQLRQLLHDSERQVRIVFAAAPSQNELYEELVREQDIDWSRVCAFHMDEYIGLPDEAPQRFGRYLTERLFSRIHPGRVELLNGLGDVEQECRRYGELLRAAPMDIICLGIGENGHIAFNDPPVADFNDPVPVKVAKLDEACRRQQVNDGCFARLDDVPEQALTLTVPALMAGKKLFAIVPGVSKRRALKSALHDPISTACPATILRTHPGITMFTDREAFGL</sequence>
<dbReference type="InterPro" id="IPR004547">
    <property type="entry name" value="Glucosamine6P_isomerase"/>
</dbReference>
<dbReference type="GO" id="GO:0019262">
    <property type="term" value="P:N-acetylneuraminate catabolic process"/>
    <property type="evidence" value="ECO:0007669"/>
    <property type="project" value="TreeGrafter"/>
</dbReference>
<dbReference type="CDD" id="cd01399">
    <property type="entry name" value="GlcN6P_deaminase"/>
    <property type="match status" value="1"/>
</dbReference>
<dbReference type="GO" id="GO:0042802">
    <property type="term" value="F:identical protein binding"/>
    <property type="evidence" value="ECO:0007669"/>
    <property type="project" value="TreeGrafter"/>
</dbReference>
<dbReference type="GO" id="GO:0005975">
    <property type="term" value="P:carbohydrate metabolic process"/>
    <property type="evidence" value="ECO:0007669"/>
    <property type="project" value="InterPro"/>
</dbReference>
<keyword evidence="3" id="KW-0378">Hydrolase</keyword>
<dbReference type="GO" id="GO:0005737">
    <property type="term" value="C:cytoplasm"/>
    <property type="evidence" value="ECO:0007669"/>
    <property type="project" value="TreeGrafter"/>
</dbReference>
<dbReference type="GO" id="GO:0006046">
    <property type="term" value="P:N-acetylglucosamine catabolic process"/>
    <property type="evidence" value="ECO:0007669"/>
    <property type="project" value="TreeGrafter"/>
</dbReference>
<dbReference type="SUPFAM" id="SSF100950">
    <property type="entry name" value="NagB/RpiA/CoA transferase-like"/>
    <property type="match status" value="1"/>
</dbReference>
<dbReference type="Gene3D" id="3.40.50.1360">
    <property type="match status" value="1"/>
</dbReference>
<organism evidence="3 4">
    <name type="scientific">Paenibacillus illinoisensis</name>
    <dbReference type="NCBI Taxonomy" id="59845"/>
    <lineage>
        <taxon>Bacteria</taxon>
        <taxon>Bacillati</taxon>
        <taxon>Bacillota</taxon>
        <taxon>Bacilli</taxon>
        <taxon>Bacillales</taxon>
        <taxon>Paenibacillaceae</taxon>
        <taxon>Paenibacillus</taxon>
    </lineage>
</organism>
<evidence type="ECO:0000259" key="2">
    <source>
        <dbReference type="Pfam" id="PF01182"/>
    </source>
</evidence>
<reference evidence="3 4" key="1">
    <citation type="submission" date="2018-01" db="EMBL/GenBank/DDBJ databases">
        <title>Genome sequence of the PGP bacterium Paenibacillus illinoisensis E3.</title>
        <authorList>
            <person name="Rolli E."/>
            <person name="Marasco R."/>
            <person name="Bessem C."/>
            <person name="Michoud G."/>
            <person name="Gaiarsa S."/>
            <person name="Borin S."/>
            <person name="Daffonchio D."/>
        </authorList>
    </citation>
    <scope>NUCLEOTIDE SEQUENCE [LARGE SCALE GENOMIC DNA]</scope>
    <source>
        <strain evidence="3 4">E3</strain>
    </source>
</reference>